<dbReference type="GO" id="GO:0005886">
    <property type="term" value="C:plasma membrane"/>
    <property type="evidence" value="ECO:0007669"/>
    <property type="project" value="TreeGrafter"/>
</dbReference>
<evidence type="ECO:0000256" key="1">
    <source>
        <dbReference type="ARBA" id="ARBA00022443"/>
    </source>
</evidence>
<evidence type="ECO:0000259" key="6">
    <source>
        <dbReference type="PROSITE" id="PS50002"/>
    </source>
</evidence>
<evidence type="ECO:0008006" key="12">
    <source>
        <dbReference type="Google" id="ProtNLM"/>
    </source>
</evidence>
<feature type="compositionally biased region" description="Polar residues" evidence="5">
    <location>
        <begin position="196"/>
        <end position="206"/>
    </location>
</feature>
<dbReference type="PROSITE" id="PS50212">
    <property type="entry name" value="RASGEF_NTER"/>
    <property type="match status" value="1"/>
</dbReference>
<dbReference type="GO" id="GO:0005085">
    <property type="term" value="F:guanyl-nucleotide exchange factor activity"/>
    <property type="evidence" value="ECO:0007669"/>
    <property type="project" value="UniProtKB-KW"/>
</dbReference>
<dbReference type="InterPro" id="IPR001202">
    <property type="entry name" value="WW_dom"/>
</dbReference>
<dbReference type="InterPro" id="IPR036028">
    <property type="entry name" value="SH3-like_dom_sf"/>
</dbReference>
<dbReference type="FunCoup" id="A0A067QFB0">
    <property type="interactions" value="53"/>
</dbReference>
<evidence type="ECO:0000259" key="8">
    <source>
        <dbReference type="PROSITE" id="PS50020"/>
    </source>
</evidence>
<dbReference type="SUPFAM" id="SSF50044">
    <property type="entry name" value="SH3-domain"/>
    <property type="match status" value="1"/>
</dbReference>
<dbReference type="CDD" id="cd11883">
    <property type="entry name" value="SH3_Sdc25"/>
    <property type="match status" value="1"/>
</dbReference>
<evidence type="ECO:0000256" key="5">
    <source>
        <dbReference type="SAM" id="MobiDB-lite"/>
    </source>
</evidence>
<dbReference type="Gene3D" id="2.20.70.10">
    <property type="match status" value="2"/>
</dbReference>
<accession>A0A067QFB0</accession>
<dbReference type="PROSITE" id="PS50020">
    <property type="entry name" value="WW_DOMAIN_2"/>
    <property type="match status" value="1"/>
</dbReference>
<dbReference type="Pfam" id="PF00018">
    <property type="entry name" value="SH3_1"/>
    <property type="match status" value="1"/>
</dbReference>
<dbReference type="Pfam" id="PF00617">
    <property type="entry name" value="RasGEF"/>
    <property type="match status" value="1"/>
</dbReference>
<dbReference type="STRING" id="933084.A0A067QFB0"/>
<organism evidence="10 11">
    <name type="scientific">Jaapia argillacea MUCL 33604</name>
    <dbReference type="NCBI Taxonomy" id="933084"/>
    <lineage>
        <taxon>Eukaryota</taxon>
        <taxon>Fungi</taxon>
        <taxon>Dikarya</taxon>
        <taxon>Basidiomycota</taxon>
        <taxon>Agaricomycotina</taxon>
        <taxon>Agaricomycetes</taxon>
        <taxon>Agaricomycetidae</taxon>
        <taxon>Jaapiales</taxon>
        <taxon>Jaapiaceae</taxon>
        <taxon>Jaapia</taxon>
    </lineage>
</organism>
<dbReference type="CDD" id="cd00155">
    <property type="entry name" value="RasGEF"/>
    <property type="match status" value="1"/>
</dbReference>
<sequence>MAAFSSIPSQASNEEEQYIATFFCQALYDYQAQDASSLSFRRNDIIEVITRLESGWWDGLLGDERGWFPSNYVTVISDQEAETALSALENVIPQQVLAEDDSVVDMAHSLTRGQSEQDWLEDDLGFGSPQTGVEEVPSVTTTAPTQSNDFWEPHLTNDGQIYYVNTATGQHSRDLPQEAEEDHSDSDPTRLPAQSDARSGASSAVNPPSIRLGRSQEAGSSAGFGLPRRSGTPEPWVRRLADDGMSYYYYNKLDGRVQWTLPEAEPRSRGNSLRDRALSQSNSSLREPVASSSRLRSDSSISQLQGQSQQRIHTGPDRTSVYSDNSDVDPRERDLSIASSKAKSLNGQVSTNGPQESTYARSQEQNDLLELTSAERLAQTLQQTLAPPPPESVADLSVKAQDAISSVIECIQFDGQPRRIEQDRRMDDRVLAVVLAIRNLLYVASPPSSHISVNLLPRDARDYKPNPTAQSLQAQLKPAQRKVTATLSKLVLSARAMQYDSGSSETDTPNRIEADAAELERAVVAFVLEVERHHGGVSDFENPSKGAKRLHGVLSTANVGLGLVGAGAAGSWKGFGWVALEQPEDAPTRVLGPEVIAELKTHHLGVIEKVGSLALALQSPDEAAVERLEADSQEIITQLSSLLVFLADIHVARHVDIDGIKREASHDDLYMQTVDKARLLVRTLEAAVQSVYDDGFTLFLTSQGLSTGNFFSDGDYIDALATSLKANLGVIQQTLEALLSVGHDQADMAQGDYNGSIEWRMSRLSVIEHHFGVDLQSMTDTFLDDSGEGEEDDIVDAELAFGKPRPKMQVSLDPSVMYQNFSQWSEPSLDMSDASHSISNGDTSSWSMTAQSMDTLVSPSSAGADQEIDMDDVAALDEEEAALVGSSSKSPVRGAKLLKLLGSDAPQHYINNANVDAKPWYLRPTYNQTEIIIEPDGSVRAGSVTALVERLTAHELGDPKFNQTFLMTYKSFTTTGELFELLVQRFYIHPPEGLSQRELEEWTKLKQAVIRLRVLNIFKSLLTDEDVFDQDDNYILDRIKGFLSDDQVMQISASKGLMNLVERSLQGGDTMIKMTQSTSGPTPPPPILPKSMKKLKLIDIDPLELARQLTILESRLFLKIRPMECLQRSKKSGADHNDSISVFITTFNRIANWVKDTVLNREDSRKRASVVKYFISVADRCRMLHNFSSMAAIVSGLSASPLARLKRTWDQVGRGPMQILANCHIDTNKNYLVYRSTLAKLTSPCVPFFGIYLSDLVFIGDGNKDILSGDLVNFRKRQKVAEVIEEIKRWQSRPYNFHPVAPVLAFIEDSLSQYADPVDYDEMFWSVSLEREPREREDEKMARLLQESGFL</sequence>
<dbReference type="FunFam" id="2.30.30.40:FF:000072">
    <property type="entry name" value="Unconventional Myosin IB"/>
    <property type="match status" value="1"/>
</dbReference>
<dbReference type="Gene3D" id="2.30.30.40">
    <property type="entry name" value="SH3 Domains"/>
    <property type="match status" value="1"/>
</dbReference>
<dbReference type="SUPFAM" id="SSF48366">
    <property type="entry name" value="Ras GEF"/>
    <property type="match status" value="1"/>
</dbReference>
<reference evidence="11" key="1">
    <citation type="journal article" date="2014" name="Proc. Natl. Acad. Sci. U.S.A.">
        <title>Extensive sampling of basidiomycete genomes demonstrates inadequacy of the white-rot/brown-rot paradigm for wood decay fungi.</title>
        <authorList>
            <person name="Riley R."/>
            <person name="Salamov A.A."/>
            <person name="Brown D.W."/>
            <person name="Nagy L.G."/>
            <person name="Floudas D."/>
            <person name="Held B.W."/>
            <person name="Levasseur A."/>
            <person name="Lombard V."/>
            <person name="Morin E."/>
            <person name="Otillar R."/>
            <person name="Lindquist E.A."/>
            <person name="Sun H."/>
            <person name="LaButti K.M."/>
            <person name="Schmutz J."/>
            <person name="Jabbour D."/>
            <person name="Luo H."/>
            <person name="Baker S.E."/>
            <person name="Pisabarro A.G."/>
            <person name="Walton J.D."/>
            <person name="Blanchette R.A."/>
            <person name="Henrissat B."/>
            <person name="Martin F."/>
            <person name="Cullen D."/>
            <person name="Hibbett D.S."/>
            <person name="Grigoriev I.V."/>
        </authorList>
    </citation>
    <scope>NUCLEOTIDE SEQUENCE [LARGE SCALE GENOMIC DNA]</scope>
    <source>
        <strain evidence="11">MUCL 33604</strain>
    </source>
</reference>
<dbReference type="EMBL" id="KL197711">
    <property type="protein sequence ID" value="KDQ62197.1"/>
    <property type="molecule type" value="Genomic_DNA"/>
</dbReference>
<evidence type="ECO:0000256" key="2">
    <source>
        <dbReference type="ARBA" id="ARBA00022658"/>
    </source>
</evidence>
<dbReference type="PROSITE" id="PS00720">
    <property type="entry name" value="RASGEF"/>
    <property type="match status" value="1"/>
</dbReference>
<dbReference type="Gene3D" id="1.10.840.10">
    <property type="entry name" value="Ras guanine-nucleotide exchange factors catalytic domain"/>
    <property type="match status" value="1"/>
</dbReference>
<dbReference type="SMART" id="SM00147">
    <property type="entry name" value="RasGEF"/>
    <property type="match status" value="1"/>
</dbReference>
<keyword evidence="2 3" id="KW-0344">Guanine-nucleotide releasing factor</keyword>
<proteinExistence type="predicted"/>
<dbReference type="GO" id="GO:0007265">
    <property type="term" value="P:Ras protein signal transduction"/>
    <property type="evidence" value="ECO:0007669"/>
    <property type="project" value="TreeGrafter"/>
</dbReference>
<gene>
    <name evidence="10" type="ORF">JAAARDRAFT_76166</name>
</gene>
<feature type="compositionally biased region" description="Basic and acidic residues" evidence="5">
    <location>
        <begin position="264"/>
        <end position="277"/>
    </location>
</feature>
<feature type="domain" description="Ras-GEF" evidence="7">
    <location>
        <begin position="1101"/>
        <end position="1334"/>
    </location>
</feature>
<dbReference type="Pfam" id="PF00618">
    <property type="entry name" value="RasGEF_N"/>
    <property type="match status" value="1"/>
</dbReference>
<dbReference type="InterPro" id="IPR001895">
    <property type="entry name" value="RASGEF_cat_dom"/>
</dbReference>
<protein>
    <recommendedName>
        <fullName evidence="12">Ras GEF</fullName>
    </recommendedName>
</protein>
<feature type="compositionally biased region" description="Polar residues" evidence="5">
    <location>
        <begin position="337"/>
        <end position="365"/>
    </location>
</feature>
<dbReference type="CDD" id="cd06224">
    <property type="entry name" value="REM"/>
    <property type="match status" value="1"/>
</dbReference>
<dbReference type="InParanoid" id="A0A067QFB0"/>
<feature type="domain" description="SH3" evidence="6">
    <location>
        <begin position="19"/>
        <end position="78"/>
    </location>
</feature>
<dbReference type="Proteomes" id="UP000027265">
    <property type="component" value="Unassembled WGS sequence"/>
</dbReference>
<keyword evidence="1 4" id="KW-0728">SH3 domain</keyword>
<feature type="domain" description="WW" evidence="8">
    <location>
        <begin position="230"/>
        <end position="264"/>
    </location>
</feature>
<dbReference type="SMART" id="SM00326">
    <property type="entry name" value="SH3"/>
    <property type="match status" value="1"/>
</dbReference>
<dbReference type="HOGENOM" id="CLU_002632_0_1_1"/>
<dbReference type="PANTHER" id="PTHR23113">
    <property type="entry name" value="GUANINE NUCLEOTIDE EXCHANGE FACTOR"/>
    <property type="match status" value="1"/>
</dbReference>
<dbReference type="InterPro" id="IPR008937">
    <property type="entry name" value="Ras-like_GEF"/>
</dbReference>
<dbReference type="InterPro" id="IPR023578">
    <property type="entry name" value="Ras_GEF_dom_sf"/>
</dbReference>
<dbReference type="SMART" id="SM00229">
    <property type="entry name" value="RasGEFN"/>
    <property type="match status" value="1"/>
</dbReference>
<evidence type="ECO:0000313" key="10">
    <source>
        <dbReference type="EMBL" id="KDQ62197.1"/>
    </source>
</evidence>
<keyword evidence="11" id="KW-1185">Reference proteome</keyword>
<dbReference type="InterPro" id="IPR000651">
    <property type="entry name" value="Ras-like_Gua-exchang_fac_N"/>
</dbReference>
<evidence type="ECO:0000256" key="4">
    <source>
        <dbReference type="PROSITE-ProRule" id="PRU00192"/>
    </source>
</evidence>
<dbReference type="Gene3D" id="1.20.870.10">
    <property type="entry name" value="Son of sevenless (SoS) protein Chain: S domain 1"/>
    <property type="match status" value="1"/>
</dbReference>
<feature type="domain" description="N-terminal Ras-GEF" evidence="9">
    <location>
        <begin position="935"/>
        <end position="1065"/>
    </location>
</feature>
<dbReference type="SUPFAM" id="SSF51045">
    <property type="entry name" value="WW domain"/>
    <property type="match status" value="1"/>
</dbReference>
<dbReference type="CDD" id="cd00201">
    <property type="entry name" value="WW"/>
    <property type="match status" value="2"/>
</dbReference>
<feature type="region of interest" description="Disordered" evidence="5">
    <location>
        <begin position="127"/>
        <end position="154"/>
    </location>
</feature>
<feature type="compositionally biased region" description="Polar residues" evidence="5">
    <location>
        <begin position="138"/>
        <end position="149"/>
    </location>
</feature>
<dbReference type="SMART" id="SM00456">
    <property type="entry name" value="WW"/>
    <property type="match status" value="2"/>
</dbReference>
<feature type="region of interest" description="Disordered" evidence="5">
    <location>
        <begin position="171"/>
        <end position="237"/>
    </location>
</feature>
<feature type="compositionally biased region" description="Low complexity" evidence="5">
    <location>
        <begin position="291"/>
        <end position="310"/>
    </location>
</feature>
<evidence type="ECO:0000259" key="7">
    <source>
        <dbReference type="PROSITE" id="PS50009"/>
    </source>
</evidence>
<dbReference type="PROSITE" id="PS50009">
    <property type="entry name" value="RASGEF_CAT"/>
    <property type="match status" value="1"/>
</dbReference>
<dbReference type="InterPro" id="IPR036020">
    <property type="entry name" value="WW_dom_sf"/>
</dbReference>
<evidence type="ECO:0000256" key="3">
    <source>
        <dbReference type="PROSITE-ProRule" id="PRU00168"/>
    </source>
</evidence>
<name>A0A067QFB0_9AGAM</name>
<dbReference type="InterPro" id="IPR019804">
    <property type="entry name" value="Ras_G-nucl-exch_fac_CS"/>
</dbReference>
<evidence type="ECO:0000259" key="9">
    <source>
        <dbReference type="PROSITE" id="PS50212"/>
    </source>
</evidence>
<feature type="region of interest" description="Disordered" evidence="5">
    <location>
        <begin position="264"/>
        <end position="365"/>
    </location>
</feature>
<dbReference type="PANTHER" id="PTHR23113:SF368">
    <property type="entry name" value="CELL DIVISION CONTROL PROTEIN 25"/>
    <property type="match status" value="1"/>
</dbReference>
<dbReference type="InterPro" id="IPR036964">
    <property type="entry name" value="RASGEF_cat_dom_sf"/>
</dbReference>
<dbReference type="PRINTS" id="PR00452">
    <property type="entry name" value="SH3DOMAIN"/>
</dbReference>
<dbReference type="PROSITE" id="PS50002">
    <property type="entry name" value="SH3"/>
    <property type="match status" value="1"/>
</dbReference>
<evidence type="ECO:0000313" key="11">
    <source>
        <dbReference type="Proteomes" id="UP000027265"/>
    </source>
</evidence>
<dbReference type="OrthoDB" id="546434at2759"/>
<dbReference type="InterPro" id="IPR001452">
    <property type="entry name" value="SH3_domain"/>
</dbReference>